<feature type="compositionally biased region" description="Low complexity" evidence="4">
    <location>
        <begin position="662"/>
        <end position="676"/>
    </location>
</feature>
<feature type="region of interest" description="Disordered" evidence="4">
    <location>
        <begin position="842"/>
        <end position="940"/>
    </location>
</feature>
<feature type="compositionally biased region" description="Polar residues" evidence="4">
    <location>
        <begin position="1726"/>
        <end position="1738"/>
    </location>
</feature>
<feature type="region of interest" description="Disordered" evidence="4">
    <location>
        <begin position="1167"/>
        <end position="1225"/>
    </location>
</feature>
<feature type="region of interest" description="Disordered" evidence="4">
    <location>
        <begin position="1908"/>
        <end position="2053"/>
    </location>
</feature>
<dbReference type="OrthoDB" id="5873004at2759"/>
<feature type="compositionally biased region" description="Basic and acidic residues" evidence="4">
    <location>
        <begin position="1739"/>
        <end position="1751"/>
    </location>
</feature>
<feature type="compositionally biased region" description="Polar residues" evidence="4">
    <location>
        <begin position="2003"/>
        <end position="2019"/>
    </location>
</feature>
<dbReference type="Pfam" id="PF00787">
    <property type="entry name" value="PX"/>
    <property type="match status" value="1"/>
</dbReference>
<feature type="compositionally biased region" description="Low complexity" evidence="4">
    <location>
        <begin position="1207"/>
        <end position="1221"/>
    </location>
</feature>
<dbReference type="SUPFAM" id="SSF48350">
    <property type="entry name" value="GTPase activation domain, GAP"/>
    <property type="match status" value="1"/>
</dbReference>
<dbReference type="PANTHER" id="PTHR15729:SF10">
    <property type="entry name" value="GTPASE-ACTIVATING PROTEIN CDGAPR"/>
    <property type="match status" value="1"/>
</dbReference>
<feature type="region of interest" description="Disordered" evidence="4">
    <location>
        <begin position="1368"/>
        <end position="1389"/>
    </location>
</feature>
<feature type="compositionally biased region" description="Polar residues" evidence="4">
    <location>
        <begin position="909"/>
        <end position="918"/>
    </location>
</feature>
<feature type="region of interest" description="Disordered" evidence="4">
    <location>
        <begin position="1660"/>
        <end position="1793"/>
    </location>
</feature>
<gene>
    <name evidence="5" type="ORF">OFUS_LOCUS21203</name>
</gene>
<feature type="region of interest" description="Disordered" evidence="4">
    <location>
        <begin position="1818"/>
        <end position="1850"/>
    </location>
</feature>
<dbReference type="CDD" id="cd11835">
    <property type="entry name" value="SH3_ARHGAP32_33"/>
    <property type="match status" value="1"/>
</dbReference>
<dbReference type="InterPro" id="IPR036871">
    <property type="entry name" value="PX_dom_sf"/>
</dbReference>
<feature type="compositionally biased region" description="Basic and acidic residues" evidence="4">
    <location>
        <begin position="578"/>
        <end position="590"/>
    </location>
</feature>
<feature type="compositionally biased region" description="Basic and acidic residues" evidence="4">
    <location>
        <begin position="2026"/>
        <end position="2040"/>
    </location>
</feature>
<dbReference type="GO" id="GO:0035091">
    <property type="term" value="F:phosphatidylinositol binding"/>
    <property type="evidence" value="ECO:0007669"/>
    <property type="project" value="InterPro"/>
</dbReference>
<keyword evidence="3" id="KW-0343">GTPase activation</keyword>
<feature type="compositionally biased region" description="Polar residues" evidence="4">
    <location>
        <begin position="1753"/>
        <end position="1765"/>
    </location>
</feature>
<feature type="compositionally biased region" description="Basic and acidic residues" evidence="4">
    <location>
        <begin position="876"/>
        <end position="892"/>
    </location>
</feature>
<reference evidence="5" key="1">
    <citation type="submission" date="2022-03" db="EMBL/GenBank/DDBJ databases">
        <authorList>
            <person name="Martin C."/>
        </authorList>
    </citation>
    <scope>NUCLEOTIDE SEQUENCE</scope>
</reference>
<dbReference type="InterPro" id="IPR000198">
    <property type="entry name" value="RhoGAP_dom"/>
</dbReference>
<feature type="region of interest" description="Disordered" evidence="4">
    <location>
        <begin position="1417"/>
        <end position="1437"/>
    </location>
</feature>
<feature type="region of interest" description="Disordered" evidence="4">
    <location>
        <begin position="1277"/>
        <end position="1303"/>
    </location>
</feature>
<feature type="compositionally biased region" description="Polar residues" evidence="4">
    <location>
        <begin position="723"/>
        <end position="745"/>
    </location>
</feature>
<feature type="region of interest" description="Disordered" evidence="4">
    <location>
        <begin position="578"/>
        <end position="600"/>
    </location>
</feature>
<feature type="region of interest" description="Disordered" evidence="4">
    <location>
        <begin position="715"/>
        <end position="772"/>
    </location>
</feature>
<dbReference type="EMBL" id="CAIIXF020000010">
    <property type="protein sequence ID" value="CAH1796836.1"/>
    <property type="molecule type" value="Genomic_DNA"/>
</dbReference>
<dbReference type="SUPFAM" id="SSF50044">
    <property type="entry name" value="SH3-domain"/>
    <property type="match status" value="1"/>
</dbReference>
<feature type="region of interest" description="Disordered" evidence="4">
    <location>
        <begin position="2121"/>
        <end position="2211"/>
    </location>
</feature>
<evidence type="ECO:0000256" key="3">
    <source>
        <dbReference type="ARBA" id="ARBA00022468"/>
    </source>
</evidence>
<dbReference type="SMART" id="SM00324">
    <property type="entry name" value="RhoGAP"/>
    <property type="match status" value="1"/>
</dbReference>
<feature type="compositionally biased region" description="Polar residues" evidence="4">
    <location>
        <begin position="1818"/>
        <end position="1835"/>
    </location>
</feature>
<dbReference type="GO" id="GO:0005096">
    <property type="term" value="F:GTPase activator activity"/>
    <property type="evidence" value="ECO:0007669"/>
    <property type="project" value="UniProtKB-KW"/>
</dbReference>
<dbReference type="Gene3D" id="2.30.30.40">
    <property type="entry name" value="SH3 Domains"/>
    <property type="match status" value="1"/>
</dbReference>
<feature type="region of interest" description="Disordered" evidence="4">
    <location>
        <begin position="1243"/>
        <end position="1263"/>
    </location>
</feature>
<feature type="region of interest" description="Disordered" evidence="4">
    <location>
        <begin position="1078"/>
        <end position="1098"/>
    </location>
</feature>
<comment type="caution">
    <text evidence="5">The sequence shown here is derived from an EMBL/GenBank/DDBJ whole genome shotgun (WGS) entry which is preliminary data.</text>
</comment>
<dbReference type="Gene3D" id="1.10.555.10">
    <property type="entry name" value="Rho GTPase activation protein"/>
    <property type="match status" value="1"/>
</dbReference>
<proteinExistence type="inferred from homology"/>
<dbReference type="InterPro" id="IPR008936">
    <property type="entry name" value="Rho_GTPase_activation_prot"/>
</dbReference>
<feature type="compositionally biased region" description="Basic and acidic residues" evidence="4">
    <location>
        <begin position="1670"/>
        <end position="1691"/>
    </location>
</feature>
<protein>
    <submittedName>
        <fullName evidence="5">Uncharacterized protein</fullName>
    </submittedName>
</protein>
<feature type="compositionally biased region" description="Basic and acidic residues" evidence="4">
    <location>
        <begin position="1501"/>
        <end position="1512"/>
    </location>
</feature>
<evidence type="ECO:0000256" key="2">
    <source>
        <dbReference type="ARBA" id="ARBA00022443"/>
    </source>
</evidence>
<feature type="compositionally biased region" description="Polar residues" evidence="4">
    <location>
        <begin position="759"/>
        <end position="772"/>
    </location>
</feature>
<feature type="compositionally biased region" description="Low complexity" evidence="4">
    <location>
        <begin position="1971"/>
        <end position="1981"/>
    </location>
</feature>
<feature type="region of interest" description="Disordered" evidence="4">
    <location>
        <begin position="1"/>
        <end position="50"/>
    </location>
</feature>
<organism evidence="5 6">
    <name type="scientific">Owenia fusiformis</name>
    <name type="common">Polychaete worm</name>
    <dbReference type="NCBI Taxonomy" id="6347"/>
    <lineage>
        <taxon>Eukaryota</taxon>
        <taxon>Metazoa</taxon>
        <taxon>Spiralia</taxon>
        <taxon>Lophotrochozoa</taxon>
        <taxon>Annelida</taxon>
        <taxon>Polychaeta</taxon>
        <taxon>Sedentaria</taxon>
        <taxon>Canalipalpata</taxon>
        <taxon>Sabellida</taxon>
        <taxon>Oweniida</taxon>
        <taxon>Oweniidae</taxon>
        <taxon>Owenia</taxon>
    </lineage>
</organism>
<dbReference type="InterPro" id="IPR051576">
    <property type="entry name" value="PX-Rho_GAP"/>
</dbReference>
<feature type="compositionally biased region" description="Polar residues" evidence="4">
    <location>
        <begin position="2201"/>
        <end position="2211"/>
    </location>
</feature>
<dbReference type="PANTHER" id="PTHR15729">
    <property type="entry name" value="CDC42 GTPASE-ACTIVATING PROTEIN"/>
    <property type="match status" value="1"/>
</dbReference>
<feature type="region of interest" description="Disordered" evidence="4">
    <location>
        <begin position="623"/>
        <end position="695"/>
    </location>
</feature>
<evidence type="ECO:0000256" key="4">
    <source>
        <dbReference type="SAM" id="MobiDB-lite"/>
    </source>
</evidence>
<accession>A0A8J1TZC0</accession>
<feature type="region of interest" description="Disordered" evidence="4">
    <location>
        <begin position="1501"/>
        <end position="1527"/>
    </location>
</feature>
<dbReference type="Gene3D" id="3.30.1520.10">
    <property type="entry name" value="Phox-like domain"/>
    <property type="match status" value="1"/>
</dbReference>
<dbReference type="Pfam" id="PF00620">
    <property type="entry name" value="RhoGAP"/>
    <property type="match status" value="1"/>
</dbReference>
<dbReference type="InterPro" id="IPR001452">
    <property type="entry name" value="SH3_domain"/>
</dbReference>
<dbReference type="PROSITE" id="PS50002">
    <property type="entry name" value="SH3"/>
    <property type="match status" value="1"/>
</dbReference>
<feature type="compositionally biased region" description="Basic and acidic residues" evidence="4">
    <location>
        <begin position="1291"/>
        <end position="1303"/>
    </location>
</feature>
<dbReference type="SUPFAM" id="SSF64268">
    <property type="entry name" value="PX domain"/>
    <property type="match status" value="1"/>
</dbReference>
<dbReference type="Proteomes" id="UP000749559">
    <property type="component" value="Unassembled WGS sequence"/>
</dbReference>
<feature type="compositionally biased region" description="Low complexity" evidence="4">
    <location>
        <begin position="850"/>
        <end position="865"/>
    </location>
</feature>
<keyword evidence="2" id="KW-0728">SH3 domain</keyword>
<dbReference type="PROSITE" id="PS50238">
    <property type="entry name" value="RHOGAP"/>
    <property type="match status" value="1"/>
</dbReference>
<feature type="compositionally biased region" description="Polar residues" evidence="4">
    <location>
        <begin position="1277"/>
        <end position="1290"/>
    </location>
</feature>
<dbReference type="GO" id="GO:0007264">
    <property type="term" value="P:small GTPase-mediated signal transduction"/>
    <property type="evidence" value="ECO:0007669"/>
    <property type="project" value="TreeGrafter"/>
</dbReference>
<evidence type="ECO:0000256" key="1">
    <source>
        <dbReference type="ARBA" id="ARBA00008795"/>
    </source>
</evidence>
<dbReference type="FunFam" id="1.10.555.10:FF:000002">
    <property type="entry name" value="rho GTPase-activating protein 32 isoform X1"/>
    <property type="match status" value="1"/>
</dbReference>
<name>A0A8J1TZC0_OWEFU</name>
<dbReference type="InterPro" id="IPR001683">
    <property type="entry name" value="PX_dom"/>
</dbReference>
<keyword evidence="6" id="KW-1185">Reference proteome</keyword>
<dbReference type="Pfam" id="PF07653">
    <property type="entry name" value="SH3_2"/>
    <property type="match status" value="1"/>
</dbReference>
<feature type="compositionally biased region" description="Basic and acidic residues" evidence="4">
    <location>
        <begin position="1180"/>
        <end position="1201"/>
    </location>
</feature>
<feature type="compositionally biased region" description="Polar residues" evidence="4">
    <location>
        <begin position="1372"/>
        <end position="1382"/>
    </location>
</feature>
<comment type="similarity">
    <text evidence="1">Belongs to the PX domain-containing GAP family.</text>
</comment>
<feature type="compositionally biased region" description="Pro residues" evidence="4">
    <location>
        <begin position="924"/>
        <end position="933"/>
    </location>
</feature>
<dbReference type="InterPro" id="IPR036028">
    <property type="entry name" value="SH3-like_dom_sf"/>
</dbReference>
<dbReference type="SMART" id="SM00326">
    <property type="entry name" value="SH3"/>
    <property type="match status" value="1"/>
</dbReference>
<feature type="compositionally biased region" description="Basic and acidic residues" evidence="4">
    <location>
        <begin position="2141"/>
        <end position="2161"/>
    </location>
</feature>
<evidence type="ECO:0000313" key="5">
    <source>
        <dbReference type="EMBL" id="CAH1796836.1"/>
    </source>
</evidence>
<evidence type="ECO:0000313" key="6">
    <source>
        <dbReference type="Proteomes" id="UP000749559"/>
    </source>
</evidence>
<sequence length="2211" mass="246750">MAMRGVRVVSDPGGAVHSRKSTPLSLKPDASNMQHQPKPEIGEPTDPDPVRIDVSKLGTIRMDVGNSQFYTKGGIIPISDSSDSLSLEARHGSASVRMKKMTSRPHDGTRFPKLDNCAHFHYDFVELGPLQIQLSEENQENFHRGQGSLNNEQDILFSIMVSHGGKRWTISRSYEDFRSLDKQLHRCIYDRKYSKLPELKKWDSLFSDGMEPFQQRLALYLGRLSNIAGSMINCGPVLNWFEMDNRGNRLIVTDESAINTPAVACAHVIKRYSEQAPDEINLEVGDMISVIDMPPAEDTVWWRGKKGFVVGYFPCEHVEIIGERLPQSVVSKIPATPPKEVLRRRGKLISFLRNFFNTRPQRNALKRSGIVKERVFGCDLGEHLLNTGNEIPLVLKVCTEVIETHGVVDGIYRLSGVASNIQKLRVLCDSDTENMPDLTEECYLNDIHSISSLVKMYFRELPNPLLTYQLYDKFAAAVQAGDNKLMKVHDVIHQLPPPHYRTCAFLMKHLSKMASFSSKTAMHSKNIAIVWAPNLMRSKELETRGNAAALQGVGVQAVVTEYLVRYADLLFNDKELPNFTGEKTRGDSKRMRPKSLAISTPTKLLSLEQARERALSTSNAGDQKYIEVGGGPSNLPSKYHTVIDLPGKKRGKDRKSPGSTLKSFFSSGKGKQGSVKGRYRKSSEGPGDHMQLPLEEQLALTEEDIARRRRLRSVRSADSLLSGGSSQRTSVNNDDNLSNKTNSFISERHSFRSRPVSMETASNGLKRSSSEESFPQLDFGSAFSLSDDAFKMLRSPSKNLKGSPSKRSSHMYDSDVTDFNILHEREALEQKTQILSEMQEEYPSHFLRPSSSASQSDSSRASLLSTFQPHLSCGSEHTDDSAPELPPRRSRDTAPPLPPPRRDSLRLSKASSEGSSYGISEPSPDYPTGPSPPPRHRVSNYMNIPEEGLTYEGDIAQHDSGTVHYTQHAHDDFTHSLDMYEPAYGAGGGLHIRSQSDSAALSSPHVHHSKSYSEAIASDTSLAYSTPKPRYPSPTSEYVTDTATQEDVFPIQLCESPGAKRKMGSDWVDTLHRQASYKQRSKSLDHPDDDQDYSNQGRVHSLDELSKRLSPEFEPDLDYHTQGSPIPAGLDSLEDLSQYNTTYTDLNMSDSCATMFDEHGNLDMESKMTQTSQQRLHRASYKDKPLDISTEKLPSDLERKQSVGNMSSSSLHSTHSSYGGLSEDETGEFKRVHSVRLERAPGYSASPPVYSTSPAANIPEPQVTSDRYSSASLVSNTSAQSHTRTQSYDSIHSHTDSTQDQRDITLKQTEPEARDSLYKQMYFDVENETGETDIDQMIADENIKHKDEYMSQDSVNVISDADHIEHHHSRGSLDQSMTSMSPHSIPGSESDKMSIDFDKNMSDHDNTNTLHDTDKHLSSTGSYHVKTDIPQTDFDSKLDNYHDPPQRKLHEPPKEHFETLLETDFPCAIGQEQAMDDVKVTNIDDCDTQWFDPTIRSAQKDIDNDKTKDRYHPYSNAAYSPVKSPKSPQVALPFEVLDRLDTPESPIDDGQFDVTSQPNGQDNQHHYRNLDVKTGGNIYPACNEDIYPDSIPGVQCTNIDELDPTDSMHDDSKDLEIQIGAENDIHAKPIHSITSSDSIKQYYDRDLDTPEMVFLARQSSANQRTEIPSDESHTQEPSHEGISPREEKHYLDVTSDSYHTRQDSSLATEFQSDKHDPYSQEDTPDFLTSSIQETSSYKQHTEHDSQSEIKHQPSPSHETHVSTPQDVPVSPAGSADRGLEQGSSPGQSPVYRHPLNTDAYIRVTARVAHAYSDLPLESISQPGSVTASPVKSPSHTALDDEIQGDGTTDDNTHVAGAINENIEDHGKGRYNRITDNEEHKTVRDLINQRNSFGSKTREKLKLFEKHDLDQSNSVQFRKTPSPLETEKSVTTSMECTPPVNRKTWGCDQSPESSKKYAPKVALKPSFKRRSAPPSSSDSDSAVENAVHTPSVDTSDSKLHKTADNSTLFKTTSVAQSNNAVGIPSLNDKDVEINEQKHSPSDKVTPVKPKPSETVEIITRSGKKVERKKSVKELLNQFESKDGSSTAQDEIKFKPSIYQKPRTVLSKSMSPTKGESGFFQETINEEPHDHNKPYSSMPHSSTCEEHVEMRSRANSEPPEPKPKPVNKFRVRSTNDNIPSYDSEAVKPSWCSPKGPNAEMENHGSSAPWTSIV</sequence>